<dbReference type="PROSITE" id="PS00108">
    <property type="entry name" value="PROTEIN_KINASE_ST"/>
    <property type="match status" value="1"/>
</dbReference>
<dbReference type="AlphaFoldDB" id="A0A9P6RCC9"/>
<keyword evidence="4 9" id="KW-0418">Kinase</keyword>
<evidence type="ECO:0000256" key="3">
    <source>
        <dbReference type="ARBA" id="ARBA00022741"/>
    </source>
</evidence>
<dbReference type="GO" id="GO:0005737">
    <property type="term" value="C:cytoplasm"/>
    <property type="evidence" value="ECO:0007669"/>
    <property type="project" value="TreeGrafter"/>
</dbReference>
<dbReference type="GO" id="GO:0007052">
    <property type="term" value="P:mitotic spindle organization"/>
    <property type="evidence" value="ECO:0007669"/>
    <property type="project" value="TreeGrafter"/>
</dbReference>
<dbReference type="FunFam" id="1.10.510.10:FF:000571">
    <property type="entry name" value="Maternal embryonic leucine zipper kinase"/>
    <property type="match status" value="1"/>
</dbReference>
<evidence type="ECO:0000256" key="4">
    <source>
        <dbReference type="ARBA" id="ARBA00022777"/>
    </source>
</evidence>
<dbReference type="GO" id="GO:0004674">
    <property type="term" value="F:protein serine/threonine kinase activity"/>
    <property type="evidence" value="ECO:0007669"/>
    <property type="project" value="UniProtKB-KW"/>
</dbReference>
<dbReference type="FunFam" id="3.30.200.20:FF:000042">
    <property type="entry name" value="Aurora kinase A"/>
    <property type="match status" value="1"/>
</dbReference>
<feature type="compositionally biased region" description="Low complexity" evidence="7">
    <location>
        <begin position="266"/>
        <end position="276"/>
    </location>
</feature>
<keyword evidence="1" id="KW-0723">Serine/threonine-protein kinase</keyword>
<dbReference type="GO" id="GO:0005816">
    <property type="term" value="C:spindle pole body"/>
    <property type="evidence" value="ECO:0007669"/>
    <property type="project" value="TreeGrafter"/>
</dbReference>
<dbReference type="InterPro" id="IPR011009">
    <property type="entry name" value="Kinase-like_dom_sf"/>
</dbReference>
<reference evidence="9" key="1">
    <citation type="journal article" date="2020" name="Fungal Divers.">
        <title>Resolving the Mortierellaceae phylogeny through synthesis of multi-gene phylogenetics and phylogenomics.</title>
        <authorList>
            <person name="Vandepol N."/>
            <person name="Liber J."/>
            <person name="Desiro A."/>
            <person name="Na H."/>
            <person name="Kennedy M."/>
            <person name="Barry K."/>
            <person name="Grigoriev I.V."/>
            <person name="Miller A.N."/>
            <person name="O'Donnell K."/>
            <person name="Stajich J.E."/>
            <person name="Bonito G."/>
        </authorList>
    </citation>
    <scope>NUCLEOTIDE SEQUENCE</scope>
    <source>
        <strain evidence="9">NVP60</strain>
    </source>
</reference>
<dbReference type="GO" id="GO:0000922">
    <property type="term" value="C:spindle pole"/>
    <property type="evidence" value="ECO:0007669"/>
    <property type="project" value="TreeGrafter"/>
</dbReference>
<evidence type="ECO:0000259" key="8">
    <source>
        <dbReference type="PROSITE" id="PS50011"/>
    </source>
</evidence>
<proteinExistence type="predicted"/>
<comment type="caution">
    <text evidence="9">The sequence shown here is derived from an EMBL/GenBank/DDBJ whole genome shotgun (WGS) entry which is preliminary data.</text>
</comment>
<dbReference type="Gene3D" id="1.10.510.10">
    <property type="entry name" value="Transferase(Phosphotransferase) domain 1"/>
    <property type="match status" value="1"/>
</dbReference>
<dbReference type="OrthoDB" id="408964at2759"/>
<feature type="compositionally biased region" description="Low complexity" evidence="7">
    <location>
        <begin position="80"/>
        <end position="99"/>
    </location>
</feature>
<evidence type="ECO:0000256" key="5">
    <source>
        <dbReference type="ARBA" id="ARBA00022840"/>
    </source>
</evidence>
<feature type="binding site" evidence="6">
    <location>
        <position position="334"/>
    </location>
    <ligand>
        <name>ATP</name>
        <dbReference type="ChEBI" id="CHEBI:30616"/>
    </ligand>
</feature>
<keyword evidence="5 6" id="KW-0067">ATP-binding</keyword>
<evidence type="ECO:0000256" key="1">
    <source>
        <dbReference type="ARBA" id="ARBA00022527"/>
    </source>
</evidence>
<dbReference type="CDD" id="cd14099">
    <property type="entry name" value="STKc_PLK"/>
    <property type="match status" value="1"/>
</dbReference>
<keyword evidence="3 6" id="KW-0547">Nucleotide-binding</keyword>
<protein>
    <submittedName>
        <fullName evidence="9">Cell cycle serine/threonine-protein kinase cdc5/MSD2</fullName>
    </submittedName>
</protein>
<dbReference type="PROSITE" id="PS50011">
    <property type="entry name" value="PROTEIN_KINASE_DOM"/>
    <property type="match status" value="1"/>
</dbReference>
<feature type="compositionally biased region" description="Low complexity" evidence="7">
    <location>
        <begin position="127"/>
        <end position="171"/>
    </location>
</feature>
<feature type="region of interest" description="Disordered" evidence="7">
    <location>
        <begin position="1"/>
        <end position="108"/>
    </location>
</feature>
<dbReference type="EMBL" id="JAAAIN010000451">
    <property type="protein sequence ID" value="KAG0314329.1"/>
    <property type="molecule type" value="Genomic_DNA"/>
</dbReference>
<evidence type="ECO:0000256" key="7">
    <source>
        <dbReference type="SAM" id="MobiDB-lite"/>
    </source>
</evidence>
<dbReference type="Gene3D" id="3.30.200.20">
    <property type="entry name" value="Phosphorylase Kinase, domain 1"/>
    <property type="match status" value="1"/>
</dbReference>
<dbReference type="PANTHER" id="PTHR24345">
    <property type="entry name" value="SERINE/THREONINE-PROTEIN KINASE PLK"/>
    <property type="match status" value="1"/>
</dbReference>
<feature type="compositionally biased region" description="Low complexity" evidence="7">
    <location>
        <begin position="23"/>
        <end position="42"/>
    </location>
</feature>
<keyword evidence="10" id="KW-1185">Reference proteome</keyword>
<dbReference type="Pfam" id="PF00069">
    <property type="entry name" value="Pkinase"/>
    <property type="match status" value="1"/>
</dbReference>
<accession>A0A9P6RCC9</accession>
<dbReference type="InterPro" id="IPR008271">
    <property type="entry name" value="Ser/Thr_kinase_AS"/>
</dbReference>
<name>A0A9P6RCC9_9FUNG</name>
<feature type="domain" description="Protein kinase" evidence="8">
    <location>
        <begin position="306"/>
        <end position="563"/>
    </location>
</feature>
<organism evidence="9 10">
    <name type="scientific">Linnemannia gamsii</name>
    <dbReference type="NCBI Taxonomy" id="64522"/>
    <lineage>
        <taxon>Eukaryota</taxon>
        <taxon>Fungi</taxon>
        <taxon>Fungi incertae sedis</taxon>
        <taxon>Mucoromycota</taxon>
        <taxon>Mortierellomycotina</taxon>
        <taxon>Mortierellomycetes</taxon>
        <taxon>Mortierellales</taxon>
        <taxon>Mortierellaceae</taxon>
        <taxon>Linnemannia</taxon>
    </lineage>
</organism>
<dbReference type="PANTHER" id="PTHR24345:SF0">
    <property type="entry name" value="CELL CYCLE SERINE_THREONINE-PROTEIN KINASE CDC5_MSD2"/>
    <property type="match status" value="1"/>
</dbReference>
<evidence type="ECO:0000313" key="10">
    <source>
        <dbReference type="Proteomes" id="UP000823405"/>
    </source>
</evidence>
<dbReference type="SUPFAM" id="SSF56112">
    <property type="entry name" value="Protein kinase-like (PK-like)"/>
    <property type="match status" value="1"/>
</dbReference>
<feature type="region of interest" description="Disordered" evidence="7">
    <location>
        <begin position="126"/>
        <end position="201"/>
    </location>
</feature>
<evidence type="ECO:0000256" key="2">
    <source>
        <dbReference type="ARBA" id="ARBA00022679"/>
    </source>
</evidence>
<dbReference type="GO" id="GO:0005634">
    <property type="term" value="C:nucleus"/>
    <property type="evidence" value="ECO:0007669"/>
    <property type="project" value="TreeGrafter"/>
</dbReference>
<sequence length="564" mass="62687">MASYTTPLSMPRRTLNPADRDQQQQQQSQQQQQQQQQQQTNQPQPPSRIAQPGHASPSPLRGNTLGSSGSSGIPKSRLAPPSVVTSSSPSLAGTSSTAGPAGLPPGRRLQYQLPVSSRLDNNHYTASSHFQQQQQQQLQGGLGSSAGSSSSSSRPLQSSTSSSIASSATTTVMGSPSSYHQLQQQRHHLPLQQQQQQQHQHLAYARYEANKLAPRVGTNIPQHHHLGNRHINNNNNNNTHTHHTQSLMGGGMMTTNTNTHMVTAATTTTTTATTNNPDKPKSRKKDKAPRIPPPDMIVDNNGKMSYTRGPPLGEGGFASCFLISDQKNGRFAAKVIQKSELHTAKARHKLFAEIKIHQDRTHKNIVKYYHCFEDDNFVYLVLELCESKTLMELIKRRKRLTEPEVRYYIKQIVAGCAYLHEQKIIHRDLKLGNIFLTKDLQVRIGDFGLAAVLLNEGDRKKTICGTPNYIAPEILFDTDNGHSFEVDVWSVGVIMYTLLIGKPPFQTNEVKAIYKKIRDNIYEFPKDVPISEEAKSLIARLLDPKPSTFKQRTLVLASCTSYVQ</sequence>
<dbReference type="InterPro" id="IPR017441">
    <property type="entry name" value="Protein_kinase_ATP_BS"/>
</dbReference>
<evidence type="ECO:0000313" key="9">
    <source>
        <dbReference type="EMBL" id="KAG0314329.1"/>
    </source>
</evidence>
<dbReference type="PROSITE" id="PS00107">
    <property type="entry name" value="PROTEIN_KINASE_ATP"/>
    <property type="match status" value="1"/>
</dbReference>
<dbReference type="GO" id="GO:0005524">
    <property type="term" value="F:ATP binding"/>
    <property type="evidence" value="ECO:0007669"/>
    <property type="project" value="UniProtKB-UniRule"/>
</dbReference>
<feature type="compositionally biased region" description="Polar residues" evidence="7">
    <location>
        <begin position="64"/>
        <end position="73"/>
    </location>
</feature>
<dbReference type="InterPro" id="IPR000719">
    <property type="entry name" value="Prot_kinase_dom"/>
</dbReference>
<dbReference type="SMART" id="SM00220">
    <property type="entry name" value="S_TKc"/>
    <property type="match status" value="1"/>
</dbReference>
<keyword evidence="2" id="KW-0808">Transferase</keyword>
<dbReference type="GO" id="GO:0000776">
    <property type="term" value="C:kinetochore"/>
    <property type="evidence" value="ECO:0007669"/>
    <property type="project" value="TreeGrafter"/>
</dbReference>
<feature type="compositionally biased region" description="Low complexity" evidence="7">
    <location>
        <begin position="180"/>
        <end position="201"/>
    </location>
</feature>
<feature type="region of interest" description="Disordered" evidence="7">
    <location>
        <begin position="266"/>
        <end position="304"/>
    </location>
</feature>
<dbReference type="Proteomes" id="UP000823405">
    <property type="component" value="Unassembled WGS sequence"/>
</dbReference>
<gene>
    <name evidence="9" type="primary">CDC5_2</name>
    <name evidence="9" type="ORF">BGZ97_009410</name>
</gene>
<evidence type="ECO:0000256" key="6">
    <source>
        <dbReference type="PROSITE-ProRule" id="PRU10141"/>
    </source>
</evidence>